<dbReference type="SUPFAM" id="SSF51126">
    <property type="entry name" value="Pectin lyase-like"/>
    <property type="match status" value="1"/>
</dbReference>
<sequence length="634" mass="70566">MFRSTRTPRSFPVPRSLRVPVLAASALLLLGGATLSTGSATAAGECSPRQFFVAPDGSDRAKGTKDSAWRTIEHARDHIRDEGLNKSSQMRCDIVVNLRAGDYPVGKTVEFDDRDSGARGHQVIYRSYDGPGKARLLGAKPVTGWQEYKDGIYTAKVDNTVYTLFEDGQRATTARYPNRKTETEWAPYLISTIPEPEKEAVRRWLWANPGELDPKWDPEILAKASVVVWSGGSWSWFTDTVPIKNVNLAEGQISLEYQTRYAMMNSRSGSRYFLQDSLLFLDQPGEYYLDKEEGRVYYKPRGDIKDAKILAPTVKTILNVAGASEDRRVQNLTFDGLALQHSDYVEWYRYAWVDEGDSGDVHKYPQYDRQIEMHRNRFGAVTVTNSKDITLTGMRISDTGYHGVYALFANQHLTVEKSLLENIGGDGIKVEGPYPGEGNTSNGHVFTNNYITNYGELVPGDAAGVELLNTGHNLVSHSLIKHSARYGVSLEVRPEVKAEDNYARENTFEYLRIEQAGLDSGDMGAFYTYGVENEEPHPIDNYVRQVVIGDVIPDASMPDSGTRGVHMDAGGCGFSFENIEVGKVTDEKYQSYQCNSVKNANWGEGFDPSKMEYDKIGVKPDFPYASEIAGAGTP</sequence>
<dbReference type="Pfam" id="PF13229">
    <property type="entry name" value="Beta_helix"/>
    <property type="match status" value="1"/>
</dbReference>
<evidence type="ECO:0000259" key="2">
    <source>
        <dbReference type="Pfam" id="PF13229"/>
    </source>
</evidence>
<dbReference type="PANTHER" id="PTHR36453:SF1">
    <property type="entry name" value="RIGHT HANDED BETA HELIX DOMAIN-CONTAINING PROTEIN"/>
    <property type="match status" value="1"/>
</dbReference>
<feature type="domain" description="Right handed beta helix" evidence="2">
    <location>
        <begin position="380"/>
        <end position="507"/>
    </location>
</feature>
<organism evidence="4 5">
    <name type="scientific">Streptomyces formicae</name>
    <dbReference type="NCBI Taxonomy" id="1616117"/>
    <lineage>
        <taxon>Bacteria</taxon>
        <taxon>Bacillati</taxon>
        <taxon>Actinomycetota</taxon>
        <taxon>Actinomycetes</taxon>
        <taxon>Kitasatosporales</taxon>
        <taxon>Streptomycetaceae</taxon>
        <taxon>Streptomyces</taxon>
    </lineage>
</organism>
<dbReference type="InterPro" id="IPR011050">
    <property type="entry name" value="Pectin_lyase_fold/virulence"/>
</dbReference>
<dbReference type="Gene3D" id="2.160.20.10">
    <property type="entry name" value="Single-stranded right-handed beta-helix, Pectin lyase-like"/>
    <property type="match status" value="2"/>
</dbReference>
<evidence type="ECO:0000313" key="4">
    <source>
        <dbReference type="EMBL" id="UNM12901.1"/>
    </source>
</evidence>
<keyword evidence="5" id="KW-1185">Reference proteome</keyword>
<dbReference type="EMBL" id="CP071872">
    <property type="protein sequence ID" value="UNM12901.1"/>
    <property type="molecule type" value="Genomic_DNA"/>
</dbReference>
<feature type="chain" id="PRO_5046093008" evidence="1">
    <location>
        <begin position="43"/>
        <end position="634"/>
    </location>
</feature>
<keyword evidence="1" id="KW-0732">Signal</keyword>
<feature type="signal peptide" evidence="1">
    <location>
        <begin position="1"/>
        <end position="42"/>
    </location>
</feature>
<dbReference type="InterPro" id="IPR012334">
    <property type="entry name" value="Pectin_lyas_fold"/>
</dbReference>
<proteinExistence type="predicted"/>
<name>A0ABY3WJY6_9ACTN</name>
<dbReference type="InterPro" id="IPR039448">
    <property type="entry name" value="Beta_helix"/>
</dbReference>
<feature type="domain" description="GH141-like insertion" evidence="3">
    <location>
        <begin position="250"/>
        <end position="301"/>
    </location>
</feature>
<evidence type="ECO:0000313" key="5">
    <source>
        <dbReference type="Proteomes" id="UP000828924"/>
    </source>
</evidence>
<dbReference type="Pfam" id="PF21231">
    <property type="entry name" value="GH141_M"/>
    <property type="match status" value="1"/>
</dbReference>
<dbReference type="RefSeq" id="WP_242331605.1">
    <property type="nucleotide sequence ID" value="NZ_CP071872.1"/>
</dbReference>
<reference evidence="4 5" key="1">
    <citation type="submission" date="2021-03" db="EMBL/GenBank/DDBJ databases">
        <title>Complete genome of Streptomyces formicae strain 1H-GS9 (DSM 100524).</title>
        <authorList>
            <person name="Atanasov K.E."/>
            <person name="Altabella T."/>
            <person name="Ferrer A."/>
        </authorList>
    </citation>
    <scope>NUCLEOTIDE SEQUENCE [LARGE SCALE GENOMIC DNA]</scope>
    <source>
        <strain evidence="4 5">1H-GS9</strain>
    </source>
</reference>
<evidence type="ECO:0000256" key="1">
    <source>
        <dbReference type="SAM" id="SignalP"/>
    </source>
</evidence>
<dbReference type="Proteomes" id="UP000828924">
    <property type="component" value="Chromosome"/>
</dbReference>
<dbReference type="SMART" id="SM00710">
    <property type="entry name" value="PbH1"/>
    <property type="match status" value="4"/>
</dbReference>
<dbReference type="InterPro" id="IPR006626">
    <property type="entry name" value="PbH1"/>
</dbReference>
<dbReference type="InterPro" id="IPR048482">
    <property type="entry name" value="GH141_ins"/>
</dbReference>
<protein>
    <submittedName>
        <fullName evidence="4">Right-handed parallel beta-helix repeat-containing protein</fullName>
    </submittedName>
</protein>
<accession>A0ABY3WJY6</accession>
<evidence type="ECO:0000259" key="3">
    <source>
        <dbReference type="Pfam" id="PF21231"/>
    </source>
</evidence>
<dbReference type="PANTHER" id="PTHR36453">
    <property type="entry name" value="SECRETED PROTEIN-RELATED"/>
    <property type="match status" value="1"/>
</dbReference>
<gene>
    <name evidence="4" type="ORF">J4032_16500</name>
</gene>